<keyword evidence="1 2" id="KW-0808">Transferase</keyword>
<name>A0A438INC3_VITVI</name>
<evidence type="ECO:0000256" key="1">
    <source>
        <dbReference type="ARBA" id="ARBA00022679"/>
    </source>
</evidence>
<evidence type="ECO:0000313" key="3">
    <source>
        <dbReference type="Proteomes" id="UP000288805"/>
    </source>
</evidence>
<sequence length="131" mass="14855">MTGTTMTRMRRGWQSKVEPWVVGGTNKPADRLGFQQSELLFFWALKLRRGATDTEVIQLPDGFKERTKCRGVVCTSWAPQLKILSHPSIGGFLSHSWWTSMVEALRLERPLILLTNLADQDLLFCPGGNYC</sequence>
<gene>
    <name evidence="2" type="primary">GT4_5</name>
    <name evidence="2" type="ORF">CK203_031931</name>
</gene>
<dbReference type="AlphaFoldDB" id="A0A438INC3"/>
<evidence type="ECO:0000313" key="2">
    <source>
        <dbReference type="EMBL" id="RVW98203.1"/>
    </source>
</evidence>
<dbReference type="Proteomes" id="UP000288805">
    <property type="component" value="Unassembled WGS sequence"/>
</dbReference>
<proteinExistence type="predicted"/>
<dbReference type="EMBL" id="QGNW01000095">
    <property type="protein sequence ID" value="RVW98203.1"/>
    <property type="molecule type" value="Genomic_DNA"/>
</dbReference>
<reference evidence="2 3" key="1">
    <citation type="journal article" date="2018" name="PLoS Genet.">
        <title>Population sequencing reveals clonal diversity and ancestral inbreeding in the grapevine cultivar Chardonnay.</title>
        <authorList>
            <person name="Roach M.J."/>
            <person name="Johnson D.L."/>
            <person name="Bohlmann J."/>
            <person name="van Vuuren H.J."/>
            <person name="Jones S.J."/>
            <person name="Pretorius I.S."/>
            <person name="Schmidt S.A."/>
            <person name="Borneman A.R."/>
        </authorList>
    </citation>
    <scope>NUCLEOTIDE SEQUENCE [LARGE SCALE GENOMIC DNA]</scope>
    <source>
        <strain evidence="3">cv. Chardonnay</strain>
        <tissue evidence="2">Leaf</tissue>
    </source>
</reference>
<comment type="caution">
    <text evidence="2">The sequence shown here is derived from an EMBL/GenBank/DDBJ whole genome shotgun (WGS) entry which is preliminary data.</text>
</comment>
<dbReference type="GO" id="GO:0008194">
    <property type="term" value="F:UDP-glycosyltransferase activity"/>
    <property type="evidence" value="ECO:0007669"/>
    <property type="project" value="InterPro"/>
</dbReference>
<dbReference type="PANTHER" id="PTHR48045">
    <property type="entry name" value="UDP-GLYCOSYLTRANSFERASE 72B1"/>
    <property type="match status" value="1"/>
</dbReference>
<dbReference type="Pfam" id="PF00201">
    <property type="entry name" value="UDPGT"/>
    <property type="match status" value="1"/>
</dbReference>
<dbReference type="SUPFAM" id="SSF53756">
    <property type="entry name" value="UDP-Glycosyltransferase/glycogen phosphorylase"/>
    <property type="match status" value="1"/>
</dbReference>
<dbReference type="PANTHER" id="PTHR48045:SF20">
    <property type="entry name" value="UDP-RHAMNOSE:RHAMNOSYLTRANSFERASE 1"/>
    <property type="match status" value="1"/>
</dbReference>
<dbReference type="InterPro" id="IPR002213">
    <property type="entry name" value="UDP_glucos_trans"/>
</dbReference>
<accession>A0A438INC3</accession>
<organism evidence="2 3">
    <name type="scientific">Vitis vinifera</name>
    <name type="common">Grape</name>
    <dbReference type="NCBI Taxonomy" id="29760"/>
    <lineage>
        <taxon>Eukaryota</taxon>
        <taxon>Viridiplantae</taxon>
        <taxon>Streptophyta</taxon>
        <taxon>Embryophyta</taxon>
        <taxon>Tracheophyta</taxon>
        <taxon>Spermatophyta</taxon>
        <taxon>Magnoliopsida</taxon>
        <taxon>eudicotyledons</taxon>
        <taxon>Gunneridae</taxon>
        <taxon>Pentapetalae</taxon>
        <taxon>rosids</taxon>
        <taxon>Vitales</taxon>
        <taxon>Vitaceae</taxon>
        <taxon>Viteae</taxon>
        <taxon>Vitis</taxon>
    </lineage>
</organism>
<protein>
    <submittedName>
        <fullName evidence="2">Putative UDP-rhamnose:rhamnosyltransferase 1</fullName>
    </submittedName>
</protein>
<dbReference type="Gene3D" id="3.40.50.2000">
    <property type="entry name" value="Glycogen Phosphorylase B"/>
    <property type="match status" value="1"/>
</dbReference>